<comment type="similarity">
    <text evidence="9">Belongs to the tRNA nucleotidyltransferase/poly(A) polymerase family.</text>
</comment>
<dbReference type="Pfam" id="PF12627">
    <property type="entry name" value="PolyA_pol_RNAbd"/>
    <property type="match status" value="1"/>
</dbReference>
<evidence type="ECO:0000256" key="8">
    <source>
        <dbReference type="ARBA" id="ARBA00022884"/>
    </source>
</evidence>
<dbReference type="Gene3D" id="3.30.460.10">
    <property type="entry name" value="Beta Polymerase, domain 2"/>
    <property type="match status" value="1"/>
</dbReference>
<dbReference type="InterPro" id="IPR043519">
    <property type="entry name" value="NT_sf"/>
</dbReference>
<proteinExistence type="inferred from homology"/>
<dbReference type="Proteomes" id="UP000434036">
    <property type="component" value="Unassembled WGS sequence"/>
</dbReference>
<feature type="domain" description="Poly A polymerase head" evidence="10">
    <location>
        <begin position="23"/>
        <end position="147"/>
    </location>
</feature>
<reference evidence="13 14" key="1">
    <citation type="submission" date="2019-12" db="EMBL/GenBank/DDBJ databases">
        <authorList>
            <person name="Yang R."/>
        </authorList>
    </citation>
    <scope>NUCLEOTIDE SEQUENCE [LARGE SCALE GENOMIC DNA]</scope>
    <source>
        <strain evidence="13 14">DONG20-135</strain>
    </source>
</reference>
<keyword evidence="2 9" id="KW-0808">Transferase</keyword>
<evidence type="ECO:0000313" key="13">
    <source>
        <dbReference type="EMBL" id="MXQ73396.1"/>
    </source>
</evidence>
<organism evidence="13 14">
    <name type="scientific">Copranaerobaculum intestinale</name>
    <dbReference type="NCBI Taxonomy" id="2692629"/>
    <lineage>
        <taxon>Bacteria</taxon>
        <taxon>Bacillati</taxon>
        <taxon>Bacillota</taxon>
        <taxon>Erysipelotrichia</taxon>
        <taxon>Erysipelotrichales</taxon>
        <taxon>Erysipelotrichaceae</taxon>
        <taxon>Copranaerobaculum</taxon>
    </lineage>
</organism>
<dbReference type="AlphaFoldDB" id="A0A6N8U5B6"/>
<evidence type="ECO:0000256" key="4">
    <source>
        <dbReference type="ARBA" id="ARBA00022695"/>
    </source>
</evidence>
<dbReference type="PANTHER" id="PTHR46173">
    <property type="entry name" value="CCA TRNA NUCLEOTIDYLTRANSFERASE 1, MITOCHONDRIAL"/>
    <property type="match status" value="1"/>
</dbReference>
<keyword evidence="5" id="KW-0479">Metal-binding</keyword>
<dbReference type="Pfam" id="PF13735">
    <property type="entry name" value="tRNA_NucTran2_2"/>
    <property type="match status" value="1"/>
</dbReference>
<keyword evidence="6" id="KW-0547">Nucleotide-binding</keyword>
<dbReference type="Pfam" id="PF01743">
    <property type="entry name" value="PolyA_pol"/>
    <property type="match status" value="1"/>
</dbReference>
<dbReference type="Gene3D" id="1.10.3090.10">
    <property type="entry name" value="cca-adding enzyme, domain 2"/>
    <property type="match status" value="1"/>
</dbReference>
<evidence type="ECO:0000313" key="14">
    <source>
        <dbReference type="Proteomes" id="UP000434036"/>
    </source>
</evidence>
<dbReference type="SUPFAM" id="SSF81891">
    <property type="entry name" value="Poly A polymerase C-terminal region-like"/>
    <property type="match status" value="1"/>
</dbReference>
<evidence type="ECO:0000256" key="9">
    <source>
        <dbReference type="RuleBase" id="RU003953"/>
    </source>
</evidence>
<keyword evidence="4" id="KW-0548">Nucleotidyltransferase</keyword>
<evidence type="ECO:0000256" key="1">
    <source>
        <dbReference type="ARBA" id="ARBA00001946"/>
    </source>
</evidence>
<keyword evidence="8 9" id="KW-0694">RNA-binding</keyword>
<feature type="domain" description="tRNA nucleotidyltransferase/poly(A) polymerase RNA and SrmB- binding" evidence="11">
    <location>
        <begin position="175"/>
        <end position="233"/>
    </location>
</feature>
<dbReference type="GO" id="GO:0000166">
    <property type="term" value="F:nucleotide binding"/>
    <property type="evidence" value="ECO:0007669"/>
    <property type="project" value="UniProtKB-KW"/>
</dbReference>
<feature type="domain" description="CCA-adding enzyme C-terminal" evidence="12">
    <location>
        <begin position="295"/>
        <end position="439"/>
    </location>
</feature>
<evidence type="ECO:0000256" key="7">
    <source>
        <dbReference type="ARBA" id="ARBA00022842"/>
    </source>
</evidence>
<dbReference type="GO" id="GO:0016779">
    <property type="term" value="F:nucleotidyltransferase activity"/>
    <property type="evidence" value="ECO:0007669"/>
    <property type="project" value="UniProtKB-KW"/>
</dbReference>
<evidence type="ECO:0000256" key="2">
    <source>
        <dbReference type="ARBA" id="ARBA00022679"/>
    </source>
</evidence>
<dbReference type="EMBL" id="WUUQ01000002">
    <property type="protein sequence ID" value="MXQ73396.1"/>
    <property type="molecule type" value="Genomic_DNA"/>
</dbReference>
<evidence type="ECO:0000259" key="12">
    <source>
        <dbReference type="Pfam" id="PF13735"/>
    </source>
</evidence>
<dbReference type="GO" id="GO:0000049">
    <property type="term" value="F:tRNA binding"/>
    <property type="evidence" value="ECO:0007669"/>
    <property type="project" value="TreeGrafter"/>
</dbReference>
<evidence type="ECO:0000259" key="11">
    <source>
        <dbReference type="Pfam" id="PF12627"/>
    </source>
</evidence>
<dbReference type="InterPro" id="IPR032828">
    <property type="entry name" value="PolyA_RNA-bd"/>
</dbReference>
<dbReference type="InterPro" id="IPR050264">
    <property type="entry name" value="Bact_CCA-adding_enz_type3_sf"/>
</dbReference>
<dbReference type="GO" id="GO:0046872">
    <property type="term" value="F:metal ion binding"/>
    <property type="evidence" value="ECO:0007669"/>
    <property type="project" value="UniProtKB-KW"/>
</dbReference>
<name>A0A6N8U5B6_9FIRM</name>
<keyword evidence="14" id="KW-1185">Reference proteome</keyword>
<reference evidence="13 14" key="2">
    <citation type="submission" date="2020-01" db="EMBL/GenBank/DDBJ databases">
        <title>Clostridiaceae sp. nov. isolated from the gut of human by culturomics.</title>
        <authorList>
            <person name="Chang Y."/>
        </authorList>
    </citation>
    <scope>NUCLEOTIDE SEQUENCE [LARGE SCALE GENOMIC DNA]</scope>
    <source>
        <strain evidence="13 14">DONG20-135</strain>
    </source>
</reference>
<evidence type="ECO:0000256" key="3">
    <source>
        <dbReference type="ARBA" id="ARBA00022694"/>
    </source>
</evidence>
<accession>A0A6N8U5B6</accession>
<dbReference type="GO" id="GO:0008033">
    <property type="term" value="P:tRNA processing"/>
    <property type="evidence" value="ECO:0007669"/>
    <property type="project" value="UniProtKB-KW"/>
</dbReference>
<keyword evidence="3" id="KW-0819">tRNA processing</keyword>
<comment type="caution">
    <text evidence="13">The sequence shown here is derived from an EMBL/GenBank/DDBJ whole genome shotgun (WGS) entry which is preliminary data.</text>
</comment>
<dbReference type="InterPro" id="IPR002646">
    <property type="entry name" value="PolA_pol_head_dom"/>
</dbReference>
<dbReference type="InterPro" id="IPR032810">
    <property type="entry name" value="CCA-adding_enz_C"/>
</dbReference>
<evidence type="ECO:0000259" key="10">
    <source>
        <dbReference type="Pfam" id="PF01743"/>
    </source>
</evidence>
<dbReference type="RefSeq" id="WP_160624853.1">
    <property type="nucleotide sequence ID" value="NZ_WUUQ01000002.1"/>
</dbReference>
<dbReference type="Gene3D" id="1.10.246.80">
    <property type="match status" value="1"/>
</dbReference>
<comment type="cofactor">
    <cofactor evidence="1">
        <name>Mg(2+)</name>
        <dbReference type="ChEBI" id="CHEBI:18420"/>
    </cofactor>
</comment>
<dbReference type="SUPFAM" id="SSF81301">
    <property type="entry name" value="Nucleotidyltransferase"/>
    <property type="match status" value="1"/>
</dbReference>
<evidence type="ECO:0000256" key="6">
    <source>
        <dbReference type="ARBA" id="ARBA00022741"/>
    </source>
</evidence>
<gene>
    <name evidence="13" type="ORF">GSF08_05565</name>
</gene>
<evidence type="ECO:0000256" key="5">
    <source>
        <dbReference type="ARBA" id="ARBA00022723"/>
    </source>
</evidence>
<keyword evidence="7" id="KW-0460">Magnesium</keyword>
<sequence length="449" mass="51564">MYIVLPQAVHLILDTLHRNHHSAYIIGGCVRDAVLGLPIHDYDITTSARPELVQELFQNKGITVIPTGLKHGTLTLRIDHENYEVTTFRTDKNYQNHRTPQEVTFADTLLEDVNRRDFTINTLAYNEETGLLDLVGGLEDLNKRIIRCVGDAEKRFEEDALRMLRALRFSMTLHFSIEQNTWSALKKHAHLLTYISAERIRDEWNRMLMSEYDHILDLLYDSGVLTILFPELSKLYHHNQHSLWHPYDMFQHTQIALQHTISYTLIEKLAVVFHDIGKPDTMYLDENHHGHFPHHAKVSKELAAQVMKRLKYDHTTMDTVCTLIACHDYYLQPNERFMRRFLGKLGGDYALCRSIIKVQLADDQAKEQIRAKEKIEILLQCQKILNELEQQCPALTLASLAVDGNDLKALGLAGVQIGKGLNIILQAVIEGSITNTKADCLSYIKKHVS</sequence>
<protein>
    <submittedName>
        <fullName evidence="13">HD domain-containing protein</fullName>
    </submittedName>
</protein>
<dbReference type="PANTHER" id="PTHR46173:SF1">
    <property type="entry name" value="CCA TRNA NUCLEOTIDYLTRANSFERASE 1, MITOCHONDRIAL"/>
    <property type="match status" value="1"/>
</dbReference>
<dbReference type="CDD" id="cd05398">
    <property type="entry name" value="NT_ClassII-CCAase"/>
    <property type="match status" value="1"/>
</dbReference>